<reference evidence="9 10" key="1">
    <citation type="submission" date="2019-07" db="EMBL/GenBank/DDBJ databases">
        <title>Genomics analysis of Aphanomyces spp. identifies a new class of oomycete effector associated with host adaptation.</title>
        <authorList>
            <person name="Gaulin E."/>
        </authorList>
    </citation>
    <scope>NUCLEOTIDE SEQUENCE [LARGE SCALE GENOMIC DNA]</scope>
    <source>
        <strain evidence="9 10">ATCC 201684</strain>
    </source>
</reference>
<evidence type="ECO:0000313" key="10">
    <source>
        <dbReference type="Proteomes" id="UP000481153"/>
    </source>
</evidence>
<dbReference type="InterPro" id="IPR039136">
    <property type="entry name" value="NUFIP1-like"/>
</dbReference>
<feature type="domain" description="C3H1-type" evidence="6">
    <location>
        <begin position="343"/>
        <end position="367"/>
    </location>
</feature>
<dbReference type="GO" id="GO:0000492">
    <property type="term" value="P:box C/D snoRNP assembly"/>
    <property type="evidence" value="ECO:0007669"/>
    <property type="project" value="TreeGrafter"/>
</dbReference>
<evidence type="ECO:0000256" key="3">
    <source>
        <dbReference type="ARBA" id="ARBA00022833"/>
    </source>
</evidence>
<dbReference type="PROSITE" id="PS00028">
    <property type="entry name" value="ZINC_FINGER_C2H2_1"/>
    <property type="match status" value="1"/>
</dbReference>
<dbReference type="PANTHER" id="PTHR13309:SF0">
    <property type="entry name" value="FMR1-INTERACTING PROTEIN NUFIP1"/>
    <property type="match status" value="1"/>
</dbReference>
<dbReference type="InterPro" id="IPR036875">
    <property type="entry name" value="Znf_CCHC_sf"/>
</dbReference>
<dbReference type="Pfam" id="PF13696">
    <property type="entry name" value="zf-CCHC_2"/>
    <property type="match status" value="1"/>
</dbReference>
<dbReference type="GO" id="GO:0005634">
    <property type="term" value="C:nucleus"/>
    <property type="evidence" value="ECO:0007669"/>
    <property type="project" value="TreeGrafter"/>
</dbReference>
<dbReference type="Gene3D" id="4.10.60.10">
    <property type="entry name" value="Zinc finger, CCHC-type"/>
    <property type="match status" value="1"/>
</dbReference>
<evidence type="ECO:0000256" key="1">
    <source>
        <dbReference type="ARBA" id="ARBA00022723"/>
    </source>
</evidence>
<dbReference type="PANTHER" id="PTHR13309">
    <property type="entry name" value="NUCLEAR FRAGILE X MENTAL RETARDATION PROTEIN INTERACTING PROTEIN 1"/>
    <property type="match status" value="1"/>
</dbReference>
<evidence type="ECO:0000256" key="4">
    <source>
        <dbReference type="PROSITE-ProRule" id="PRU00723"/>
    </source>
</evidence>
<dbReference type="Pfam" id="PF10453">
    <property type="entry name" value="NUFIP1"/>
    <property type="match status" value="1"/>
</dbReference>
<dbReference type="PROSITE" id="PS50158">
    <property type="entry name" value="ZF_CCHC"/>
    <property type="match status" value="1"/>
</dbReference>
<dbReference type="GO" id="GO:0003723">
    <property type="term" value="F:RNA binding"/>
    <property type="evidence" value="ECO:0007669"/>
    <property type="project" value="InterPro"/>
</dbReference>
<organism evidence="9 10">
    <name type="scientific">Aphanomyces euteiches</name>
    <dbReference type="NCBI Taxonomy" id="100861"/>
    <lineage>
        <taxon>Eukaryota</taxon>
        <taxon>Sar</taxon>
        <taxon>Stramenopiles</taxon>
        <taxon>Oomycota</taxon>
        <taxon>Saprolegniomycetes</taxon>
        <taxon>Saprolegniales</taxon>
        <taxon>Verrucalvaceae</taxon>
        <taxon>Aphanomyces</taxon>
    </lineage>
</organism>
<dbReference type="InterPro" id="IPR001878">
    <property type="entry name" value="Znf_CCHC"/>
</dbReference>
<dbReference type="Pfam" id="PF00642">
    <property type="entry name" value="zf-CCCH"/>
    <property type="match status" value="1"/>
</dbReference>
<dbReference type="InterPro" id="IPR000571">
    <property type="entry name" value="Znf_CCCH"/>
</dbReference>
<evidence type="ECO:0000259" key="8">
    <source>
        <dbReference type="PROSITE" id="PS50158"/>
    </source>
</evidence>
<evidence type="ECO:0000313" key="9">
    <source>
        <dbReference type="EMBL" id="KAF0726800.1"/>
    </source>
</evidence>
<feature type="compositionally biased region" description="Pro residues" evidence="5">
    <location>
        <begin position="1"/>
        <end position="14"/>
    </location>
</feature>
<keyword evidence="2 4" id="KW-0863">Zinc-finger</keyword>
<dbReference type="SUPFAM" id="SSF90229">
    <property type="entry name" value="CCCH zinc finger"/>
    <property type="match status" value="1"/>
</dbReference>
<evidence type="ECO:0008006" key="11">
    <source>
        <dbReference type="Google" id="ProtNLM"/>
    </source>
</evidence>
<keyword evidence="3 4" id="KW-0862">Zinc</keyword>
<dbReference type="InterPro" id="IPR036855">
    <property type="entry name" value="Znf_CCCH_sf"/>
</dbReference>
<proteinExistence type="predicted"/>
<name>A0A6G0WI02_9STRA</name>
<dbReference type="PROSITE" id="PS50157">
    <property type="entry name" value="ZINC_FINGER_C2H2_2"/>
    <property type="match status" value="1"/>
</dbReference>
<keyword evidence="10" id="KW-1185">Reference proteome</keyword>
<feature type="domain" description="C2H2-type" evidence="7">
    <location>
        <begin position="202"/>
        <end position="224"/>
    </location>
</feature>
<dbReference type="VEuPathDB" id="FungiDB:AeMF1_010315"/>
<evidence type="ECO:0000259" key="7">
    <source>
        <dbReference type="PROSITE" id="PS50157"/>
    </source>
</evidence>
<dbReference type="EMBL" id="VJMJ01000207">
    <property type="protein sequence ID" value="KAF0726800.1"/>
    <property type="molecule type" value="Genomic_DNA"/>
</dbReference>
<feature type="compositionally biased region" description="Pro residues" evidence="5">
    <location>
        <begin position="96"/>
        <end position="110"/>
    </location>
</feature>
<dbReference type="AlphaFoldDB" id="A0A6G0WI02"/>
<evidence type="ECO:0000256" key="2">
    <source>
        <dbReference type="ARBA" id="ARBA00022771"/>
    </source>
</evidence>
<feature type="domain" description="C3H1-type" evidence="6">
    <location>
        <begin position="368"/>
        <end position="396"/>
    </location>
</feature>
<dbReference type="Proteomes" id="UP000481153">
    <property type="component" value="Unassembled WGS sequence"/>
</dbReference>
<feature type="compositionally biased region" description="Pro residues" evidence="5">
    <location>
        <begin position="120"/>
        <end position="129"/>
    </location>
</feature>
<feature type="zinc finger region" description="C3H1-type" evidence="4">
    <location>
        <begin position="368"/>
        <end position="396"/>
    </location>
</feature>
<dbReference type="SUPFAM" id="SSF57756">
    <property type="entry name" value="Retrovirus zinc finger-like domains"/>
    <property type="match status" value="1"/>
</dbReference>
<feature type="domain" description="CCHC-type" evidence="8">
    <location>
        <begin position="169"/>
        <end position="182"/>
    </location>
</feature>
<gene>
    <name evidence="9" type="ORF">Ae201684_015056</name>
</gene>
<dbReference type="PROSITE" id="PS50103">
    <property type="entry name" value="ZF_C3H1"/>
    <property type="match status" value="2"/>
</dbReference>
<sequence>MYPPLPPYPPPPPPRDGEYTYRPMPQHPQMPHEPPRHHPDRYQPAHPQMLPHQPPSNHYYAHPSQSQDHRPAYPPPLLLPQAPSRDHYRETRMDNAPPPHPGCRPPPPIPNMMNHGQWQPPLPMNPPAQPYQYARPPLPHQQARQPPFPHQQARPPLQRPSIPPTSYVCHKCNQGGHWIEDCLKRPNQSSRPRPTEQMRGEWHCAPCEKHFSMKSQYDAHVLTHEQCWAPGCDFQASKRVVTSHYESTHRQTDGSKTGLQKIVVEGQTFQVLMGNSPEEIQKWREERRKKWPSESNVKRKMEQKEERAQAGDVTEPALKKAKPQPADNKEPTGDKESPVKKPKKRLKFCVKFIRSSCDLGDECPFNHDIQSVPCKSYSTTGKCKRGDKCNFAHTKTAAAVKQQAQTVAKQVAEHKTSLLRKLLAKDIDREQRHILQAFRHLIQHNFFLGDDNDI</sequence>
<protein>
    <recommendedName>
        <fullName evidence="11">C3H1-type domain-containing protein</fullName>
    </recommendedName>
</protein>
<feature type="compositionally biased region" description="Basic and acidic residues" evidence="5">
    <location>
        <begin position="84"/>
        <end position="93"/>
    </location>
</feature>
<feature type="compositionally biased region" description="Basic and acidic residues" evidence="5">
    <location>
        <begin position="327"/>
        <end position="339"/>
    </location>
</feature>
<evidence type="ECO:0000256" key="5">
    <source>
        <dbReference type="SAM" id="MobiDB-lite"/>
    </source>
</evidence>
<dbReference type="InterPro" id="IPR019496">
    <property type="entry name" value="NUFIP1_cons_dom"/>
</dbReference>
<feature type="region of interest" description="Disordered" evidence="5">
    <location>
        <begin position="284"/>
        <end position="340"/>
    </location>
</feature>
<dbReference type="SMART" id="SM00356">
    <property type="entry name" value="ZnF_C3H1"/>
    <property type="match status" value="2"/>
</dbReference>
<dbReference type="InterPro" id="IPR025829">
    <property type="entry name" value="Zn_knuckle_CX2CX3GHX4C"/>
</dbReference>
<dbReference type="InterPro" id="IPR013087">
    <property type="entry name" value="Znf_C2H2_type"/>
</dbReference>
<comment type="caution">
    <text evidence="9">The sequence shown here is derived from an EMBL/GenBank/DDBJ whole genome shotgun (WGS) entry which is preliminary data.</text>
</comment>
<feature type="zinc finger region" description="C3H1-type" evidence="4">
    <location>
        <begin position="343"/>
        <end position="367"/>
    </location>
</feature>
<dbReference type="GO" id="GO:0008270">
    <property type="term" value="F:zinc ion binding"/>
    <property type="evidence" value="ECO:0007669"/>
    <property type="project" value="UniProtKB-KW"/>
</dbReference>
<feature type="compositionally biased region" description="Basic and acidic residues" evidence="5">
    <location>
        <begin position="284"/>
        <end position="309"/>
    </location>
</feature>
<feature type="region of interest" description="Disordered" evidence="5">
    <location>
        <begin position="1"/>
        <end position="162"/>
    </location>
</feature>
<feature type="compositionally biased region" description="Basic and acidic residues" evidence="5">
    <location>
        <begin position="33"/>
        <end position="43"/>
    </location>
</feature>
<accession>A0A6G0WI02</accession>
<evidence type="ECO:0000259" key="6">
    <source>
        <dbReference type="PROSITE" id="PS50103"/>
    </source>
</evidence>
<dbReference type="Gene3D" id="4.10.1000.10">
    <property type="entry name" value="Zinc finger, CCCH-type"/>
    <property type="match status" value="1"/>
</dbReference>
<keyword evidence="1 4" id="KW-0479">Metal-binding</keyword>